<keyword evidence="1" id="KW-0677">Repeat</keyword>
<dbReference type="GO" id="GO:0043161">
    <property type="term" value="P:proteasome-mediated ubiquitin-dependent protein catabolic process"/>
    <property type="evidence" value="ECO:0007669"/>
    <property type="project" value="TreeGrafter"/>
</dbReference>
<reference evidence="3" key="1">
    <citation type="submission" date="2016-06" db="UniProtKB">
        <authorList>
            <consortium name="WormBaseParasite"/>
        </authorList>
    </citation>
    <scope>IDENTIFICATION</scope>
</reference>
<accession>A0A183EV80</accession>
<dbReference type="AlphaFoldDB" id="A0A183EV80"/>
<evidence type="ECO:0000313" key="3">
    <source>
        <dbReference type="WBParaSite" id="GPUH_0002490101-mRNA-1"/>
    </source>
</evidence>
<protein>
    <submittedName>
        <fullName evidence="3">SGL domain-containing protein</fullName>
    </submittedName>
</protein>
<name>A0A183EV80_9BILA</name>
<dbReference type="GO" id="GO:0000209">
    <property type="term" value="P:protein polyubiquitination"/>
    <property type="evidence" value="ECO:0007669"/>
    <property type="project" value="TreeGrafter"/>
</dbReference>
<dbReference type="PANTHER" id="PTHR24104:SF25">
    <property type="entry name" value="PROTEIN LIN-41"/>
    <property type="match status" value="1"/>
</dbReference>
<sequence length="138" mass="14242">LVVLAFRGASDMKMYGVEGDSEGAFCRPQGITADNEGHVLVCDSRNNRIQVTFFSSKAITTTTVAAAAANVPSTSSSTATTSKSAQSVVPPAQQVTSAASAAAASTLFPILDRPTDLCVSPDGLIYVVDFGSSCVRVY</sequence>
<dbReference type="Pfam" id="PF01436">
    <property type="entry name" value="NHL"/>
    <property type="match status" value="2"/>
</dbReference>
<dbReference type="GO" id="GO:0008270">
    <property type="term" value="F:zinc ion binding"/>
    <property type="evidence" value="ECO:0007669"/>
    <property type="project" value="UniProtKB-KW"/>
</dbReference>
<dbReference type="PROSITE" id="PS51125">
    <property type="entry name" value="NHL"/>
    <property type="match status" value="2"/>
</dbReference>
<dbReference type="GO" id="GO:0061630">
    <property type="term" value="F:ubiquitin protein ligase activity"/>
    <property type="evidence" value="ECO:0007669"/>
    <property type="project" value="TreeGrafter"/>
</dbReference>
<dbReference type="InterPro" id="IPR001258">
    <property type="entry name" value="NHL_repeat"/>
</dbReference>
<dbReference type="InterPro" id="IPR050952">
    <property type="entry name" value="TRIM-NHL_E3_ligases"/>
</dbReference>
<feature type="repeat" description="NHL" evidence="2">
    <location>
        <begin position="16"/>
        <end position="57"/>
    </location>
</feature>
<evidence type="ECO:0000256" key="2">
    <source>
        <dbReference type="PROSITE-ProRule" id="PRU00504"/>
    </source>
</evidence>
<dbReference type="SUPFAM" id="SSF101898">
    <property type="entry name" value="NHL repeat"/>
    <property type="match status" value="1"/>
</dbReference>
<dbReference type="InterPro" id="IPR011042">
    <property type="entry name" value="6-blade_b-propeller_TolB-like"/>
</dbReference>
<dbReference type="Gene3D" id="2.120.10.30">
    <property type="entry name" value="TolB, C-terminal domain"/>
    <property type="match status" value="1"/>
</dbReference>
<feature type="repeat" description="NHL" evidence="2">
    <location>
        <begin position="111"/>
        <end position="138"/>
    </location>
</feature>
<proteinExistence type="predicted"/>
<dbReference type="WBParaSite" id="GPUH_0002490101-mRNA-1">
    <property type="protein sequence ID" value="GPUH_0002490101-mRNA-1"/>
    <property type="gene ID" value="GPUH_0002490101"/>
</dbReference>
<evidence type="ECO:0000256" key="1">
    <source>
        <dbReference type="ARBA" id="ARBA00022737"/>
    </source>
</evidence>
<dbReference type="PANTHER" id="PTHR24104">
    <property type="entry name" value="E3 UBIQUITIN-PROTEIN LIGASE NHLRC1-RELATED"/>
    <property type="match status" value="1"/>
</dbReference>
<organism evidence="3">
    <name type="scientific">Gongylonema pulchrum</name>
    <dbReference type="NCBI Taxonomy" id="637853"/>
    <lineage>
        <taxon>Eukaryota</taxon>
        <taxon>Metazoa</taxon>
        <taxon>Ecdysozoa</taxon>
        <taxon>Nematoda</taxon>
        <taxon>Chromadorea</taxon>
        <taxon>Rhabditida</taxon>
        <taxon>Spirurina</taxon>
        <taxon>Spiruromorpha</taxon>
        <taxon>Spiruroidea</taxon>
        <taxon>Gongylonematidae</taxon>
        <taxon>Gongylonema</taxon>
    </lineage>
</organism>